<comment type="caution">
    <text evidence="2">The sequence shown here is derived from an EMBL/GenBank/DDBJ whole genome shotgun (WGS) entry which is preliminary data.</text>
</comment>
<feature type="non-terminal residue" evidence="2">
    <location>
        <position position="1"/>
    </location>
</feature>
<dbReference type="EMBL" id="CAJVPS010040917">
    <property type="protein sequence ID" value="CAG8751369.1"/>
    <property type="molecule type" value="Genomic_DNA"/>
</dbReference>
<organism evidence="2 3">
    <name type="scientific">Ambispora leptoticha</name>
    <dbReference type="NCBI Taxonomy" id="144679"/>
    <lineage>
        <taxon>Eukaryota</taxon>
        <taxon>Fungi</taxon>
        <taxon>Fungi incertae sedis</taxon>
        <taxon>Mucoromycota</taxon>
        <taxon>Glomeromycotina</taxon>
        <taxon>Glomeromycetes</taxon>
        <taxon>Archaeosporales</taxon>
        <taxon>Ambisporaceae</taxon>
        <taxon>Ambispora</taxon>
    </lineage>
</organism>
<gene>
    <name evidence="2" type="ORF">ALEPTO_LOCUS13311</name>
</gene>
<name>A0A9N9IV05_9GLOM</name>
<proteinExistence type="predicted"/>
<reference evidence="2" key="1">
    <citation type="submission" date="2021-06" db="EMBL/GenBank/DDBJ databases">
        <authorList>
            <person name="Kallberg Y."/>
            <person name="Tangrot J."/>
            <person name="Rosling A."/>
        </authorList>
    </citation>
    <scope>NUCLEOTIDE SEQUENCE</scope>
    <source>
        <strain evidence="2">FL130A</strain>
    </source>
</reference>
<accession>A0A9N9IV05</accession>
<feature type="region of interest" description="Disordered" evidence="1">
    <location>
        <begin position="140"/>
        <end position="159"/>
    </location>
</feature>
<dbReference type="AlphaFoldDB" id="A0A9N9IV05"/>
<keyword evidence="3" id="KW-1185">Reference proteome</keyword>
<evidence type="ECO:0000256" key="1">
    <source>
        <dbReference type="SAM" id="MobiDB-lite"/>
    </source>
</evidence>
<sequence>DNCFHCNSLDSPSHWRTCINPSLLHQLILSTTTNYLHSVELDISNNELDNLIQKIYKHEAFYNIAPQSYSFHIEPTLKGLIPRSLIQTIQDYNIPYKTASNIIINLLLKINEQLYEQVWKPYCTNFANWKKQQQLTFPYYNNSNSTQQSNDPTSDTLSLNQQSKNINRTQQLYTYSCLCELPDQLHSHTGVCPP</sequence>
<protein>
    <submittedName>
        <fullName evidence="2">5800_t:CDS:1</fullName>
    </submittedName>
</protein>
<feature type="non-terminal residue" evidence="2">
    <location>
        <position position="194"/>
    </location>
</feature>
<feature type="compositionally biased region" description="Low complexity" evidence="1">
    <location>
        <begin position="140"/>
        <end position="154"/>
    </location>
</feature>
<evidence type="ECO:0000313" key="3">
    <source>
        <dbReference type="Proteomes" id="UP000789508"/>
    </source>
</evidence>
<dbReference type="OrthoDB" id="2486290at2759"/>
<dbReference type="Proteomes" id="UP000789508">
    <property type="component" value="Unassembled WGS sequence"/>
</dbReference>
<evidence type="ECO:0000313" key="2">
    <source>
        <dbReference type="EMBL" id="CAG8751369.1"/>
    </source>
</evidence>